<dbReference type="InterPro" id="IPR008909">
    <property type="entry name" value="DALR_anticod-bd"/>
</dbReference>
<gene>
    <name evidence="12" type="ORF">ENN51_06320</name>
</gene>
<keyword evidence="6" id="KW-0547">Nucleotide-binding</keyword>
<dbReference type="PANTHER" id="PTHR30075:SF2">
    <property type="entry name" value="GLYCINE--TRNA LIGASE, CHLOROPLASTIC_MITOCHONDRIAL 2"/>
    <property type="match status" value="1"/>
</dbReference>
<sequence length="212" mass="23697">ALRRQAAGIFAIIFGHELAADLAELRRLAVGLFPDADPERAARLPGFFLERAAQALADRGIPGDVADAANAIHADRPRTALAAARALVTYRARPDFDRLAVGQKRVANILRGQDVTGRPSPDLFETDAERELWRQTAERSRRIEELVRRQGFAPALDALLELRPAIDRFFDDVLVMDKDEGIRTNRLRLLLSVRDLFRQVADLSRIVIENDA</sequence>
<feature type="non-terminal residue" evidence="12">
    <location>
        <position position="1"/>
    </location>
</feature>
<comment type="catalytic activity">
    <reaction evidence="10">
        <text>tRNA(Gly) + glycine + ATP = glycyl-tRNA(Gly) + AMP + diphosphate</text>
        <dbReference type="Rhea" id="RHEA:16013"/>
        <dbReference type="Rhea" id="RHEA-COMP:9664"/>
        <dbReference type="Rhea" id="RHEA-COMP:9683"/>
        <dbReference type="ChEBI" id="CHEBI:30616"/>
        <dbReference type="ChEBI" id="CHEBI:33019"/>
        <dbReference type="ChEBI" id="CHEBI:57305"/>
        <dbReference type="ChEBI" id="CHEBI:78442"/>
        <dbReference type="ChEBI" id="CHEBI:78522"/>
        <dbReference type="ChEBI" id="CHEBI:456215"/>
        <dbReference type="EC" id="6.1.1.14"/>
    </reaction>
</comment>
<dbReference type="EMBL" id="DSBX01000235">
    <property type="protein sequence ID" value="HDQ99880.1"/>
    <property type="molecule type" value="Genomic_DNA"/>
</dbReference>
<dbReference type="GO" id="GO:0005829">
    <property type="term" value="C:cytosol"/>
    <property type="evidence" value="ECO:0007669"/>
    <property type="project" value="TreeGrafter"/>
</dbReference>
<keyword evidence="8" id="KW-0648">Protein biosynthesis</keyword>
<comment type="caution">
    <text evidence="12">The sequence shown here is derived from an EMBL/GenBank/DDBJ whole genome shotgun (WGS) entry which is preliminary data.</text>
</comment>
<keyword evidence="5 12" id="KW-0436">Ligase</keyword>
<dbReference type="InterPro" id="IPR006194">
    <property type="entry name" value="Gly-tRNA-synth_heterodimer"/>
</dbReference>
<evidence type="ECO:0000256" key="9">
    <source>
        <dbReference type="ARBA" id="ARBA00023146"/>
    </source>
</evidence>
<dbReference type="AlphaFoldDB" id="A0A7V0T6S3"/>
<keyword evidence="7" id="KW-0067">ATP-binding</keyword>
<proteinExistence type="inferred from homology"/>
<evidence type="ECO:0000256" key="10">
    <source>
        <dbReference type="ARBA" id="ARBA00047937"/>
    </source>
</evidence>
<dbReference type="GO" id="GO:0006420">
    <property type="term" value="P:arginyl-tRNA aminoacylation"/>
    <property type="evidence" value="ECO:0007669"/>
    <property type="project" value="InterPro"/>
</dbReference>
<reference evidence="12" key="1">
    <citation type="journal article" date="2020" name="mSystems">
        <title>Genome- and Community-Level Interaction Insights into Carbon Utilization and Element Cycling Functions of Hydrothermarchaeota in Hydrothermal Sediment.</title>
        <authorList>
            <person name="Zhou Z."/>
            <person name="Liu Y."/>
            <person name="Xu W."/>
            <person name="Pan J."/>
            <person name="Luo Z.H."/>
            <person name="Li M."/>
        </authorList>
    </citation>
    <scope>NUCLEOTIDE SEQUENCE [LARGE SCALE GENOMIC DNA]</scope>
    <source>
        <strain evidence="12">SpSt-1182</strain>
    </source>
</reference>
<evidence type="ECO:0000256" key="6">
    <source>
        <dbReference type="ARBA" id="ARBA00022741"/>
    </source>
</evidence>
<dbReference type="Proteomes" id="UP000885672">
    <property type="component" value="Unassembled WGS sequence"/>
</dbReference>
<organism evidence="12">
    <name type="scientific">candidate division WOR-3 bacterium</name>
    <dbReference type="NCBI Taxonomy" id="2052148"/>
    <lineage>
        <taxon>Bacteria</taxon>
        <taxon>Bacteria division WOR-3</taxon>
    </lineage>
</organism>
<evidence type="ECO:0000256" key="3">
    <source>
        <dbReference type="ARBA" id="ARBA00012829"/>
    </source>
</evidence>
<name>A0A7V0T6S3_UNCW3</name>
<comment type="similarity">
    <text evidence="2">Belongs to the class-II aminoacyl-tRNA synthetase family.</text>
</comment>
<keyword evidence="9" id="KW-0030">Aminoacyl-tRNA synthetase</keyword>
<dbReference type="GO" id="GO:0006426">
    <property type="term" value="P:glycyl-tRNA aminoacylation"/>
    <property type="evidence" value="ECO:0007669"/>
    <property type="project" value="InterPro"/>
</dbReference>
<dbReference type="PROSITE" id="PS50861">
    <property type="entry name" value="AA_TRNA_LIGASE_II_GLYAB"/>
    <property type="match status" value="1"/>
</dbReference>
<feature type="domain" description="DALR anticodon binding" evidence="11">
    <location>
        <begin position="105"/>
        <end position="206"/>
    </location>
</feature>
<keyword evidence="4" id="KW-0963">Cytoplasm</keyword>
<dbReference type="GO" id="GO:0004820">
    <property type="term" value="F:glycine-tRNA ligase activity"/>
    <property type="evidence" value="ECO:0007669"/>
    <property type="project" value="UniProtKB-EC"/>
</dbReference>
<dbReference type="PANTHER" id="PTHR30075">
    <property type="entry name" value="GLYCYL-TRNA SYNTHETASE"/>
    <property type="match status" value="1"/>
</dbReference>
<dbReference type="EC" id="6.1.1.14" evidence="3"/>
<evidence type="ECO:0000259" key="11">
    <source>
        <dbReference type="SMART" id="SM00836"/>
    </source>
</evidence>
<evidence type="ECO:0000256" key="2">
    <source>
        <dbReference type="ARBA" id="ARBA00008226"/>
    </source>
</evidence>
<dbReference type="GO" id="GO:0004814">
    <property type="term" value="F:arginine-tRNA ligase activity"/>
    <property type="evidence" value="ECO:0007669"/>
    <property type="project" value="InterPro"/>
</dbReference>
<dbReference type="SMART" id="SM00836">
    <property type="entry name" value="DALR_1"/>
    <property type="match status" value="1"/>
</dbReference>
<evidence type="ECO:0000256" key="7">
    <source>
        <dbReference type="ARBA" id="ARBA00022840"/>
    </source>
</evidence>
<protein>
    <recommendedName>
        <fullName evidence="3">glycine--tRNA ligase</fullName>
        <ecNumber evidence="3">6.1.1.14</ecNumber>
    </recommendedName>
</protein>
<comment type="subcellular location">
    <subcellularLocation>
        <location evidence="1">Cytoplasm</location>
    </subcellularLocation>
</comment>
<dbReference type="Pfam" id="PF05746">
    <property type="entry name" value="DALR_1"/>
    <property type="match status" value="1"/>
</dbReference>
<evidence type="ECO:0000256" key="5">
    <source>
        <dbReference type="ARBA" id="ARBA00022598"/>
    </source>
</evidence>
<evidence type="ECO:0000313" key="12">
    <source>
        <dbReference type="EMBL" id="HDQ99880.1"/>
    </source>
</evidence>
<evidence type="ECO:0000256" key="1">
    <source>
        <dbReference type="ARBA" id="ARBA00004496"/>
    </source>
</evidence>
<evidence type="ECO:0000256" key="8">
    <source>
        <dbReference type="ARBA" id="ARBA00022917"/>
    </source>
</evidence>
<dbReference type="GO" id="GO:0005524">
    <property type="term" value="F:ATP binding"/>
    <property type="evidence" value="ECO:0007669"/>
    <property type="project" value="UniProtKB-KW"/>
</dbReference>
<accession>A0A7V0T6S3</accession>
<evidence type="ECO:0000256" key="4">
    <source>
        <dbReference type="ARBA" id="ARBA00022490"/>
    </source>
</evidence>